<dbReference type="EMBL" id="RDOJ01000025">
    <property type="protein sequence ID" value="RLZ06543.1"/>
    <property type="molecule type" value="Genomic_DNA"/>
</dbReference>
<evidence type="ECO:0000313" key="2">
    <source>
        <dbReference type="EMBL" id="RLZ06543.1"/>
    </source>
</evidence>
<dbReference type="Pfam" id="PF14088">
    <property type="entry name" value="DUF4268"/>
    <property type="match status" value="1"/>
</dbReference>
<evidence type="ECO:0000313" key="3">
    <source>
        <dbReference type="Proteomes" id="UP000275348"/>
    </source>
</evidence>
<reference evidence="2 3" key="1">
    <citation type="submission" date="2018-10" db="EMBL/GenBank/DDBJ databases">
        <authorList>
            <person name="Chen X."/>
        </authorList>
    </citation>
    <scope>NUCLEOTIDE SEQUENCE [LARGE SCALE GENOMIC DNA]</scope>
    <source>
        <strain evidence="2 3">YIM 102668</strain>
    </source>
</reference>
<gene>
    <name evidence="2" type="ORF">EAH69_13110</name>
</gene>
<keyword evidence="3" id="KW-1185">Reference proteome</keyword>
<evidence type="ECO:0000259" key="1">
    <source>
        <dbReference type="Pfam" id="PF14088"/>
    </source>
</evidence>
<dbReference type="RefSeq" id="WP_121935667.1">
    <property type="nucleotide sequence ID" value="NZ_RDOJ01000025.1"/>
</dbReference>
<proteinExistence type="predicted"/>
<organism evidence="2 3">
    <name type="scientific">Faecalibacter macacae</name>
    <dbReference type="NCBI Taxonomy" id="1859289"/>
    <lineage>
        <taxon>Bacteria</taxon>
        <taxon>Pseudomonadati</taxon>
        <taxon>Bacteroidota</taxon>
        <taxon>Flavobacteriia</taxon>
        <taxon>Flavobacteriales</taxon>
        <taxon>Weeksellaceae</taxon>
        <taxon>Faecalibacter</taxon>
    </lineage>
</organism>
<dbReference type="OrthoDB" id="1467516at2"/>
<protein>
    <submittedName>
        <fullName evidence="2">DUF4268 domain-containing protein</fullName>
    </submittedName>
</protein>
<sequence>MYSKEEAFQKKKDFWVSYGGYMKLQMNAEGERINWINYKTGVKGIYFRTNVDRKFAEVMIQIDHADPDFRQMIWEQLEEYELVLKSYIGEEWIWTANDFDEDGKEISTVKIRLENVSIFRDSDWPEIITFLKERMINLDEFWIDHKESFEIFK</sequence>
<dbReference type="AlphaFoldDB" id="A0A3L9M209"/>
<name>A0A3L9M209_9FLAO</name>
<accession>A0A3L9M209</accession>
<feature type="domain" description="DUF4268" evidence="1">
    <location>
        <begin position="11"/>
        <end position="145"/>
    </location>
</feature>
<dbReference type="Proteomes" id="UP000275348">
    <property type="component" value="Unassembled WGS sequence"/>
</dbReference>
<dbReference type="InterPro" id="IPR025364">
    <property type="entry name" value="DUF4268"/>
</dbReference>
<comment type="caution">
    <text evidence="2">The sequence shown here is derived from an EMBL/GenBank/DDBJ whole genome shotgun (WGS) entry which is preliminary data.</text>
</comment>